<dbReference type="Proteomes" id="UP001652445">
    <property type="component" value="Unassembled WGS sequence"/>
</dbReference>
<evidence type="ECO:0000313" key="3">
    <source>
        <dbReference type="Proteomes" id="UP001652445"/>
    </source>
</evidence>
<reference evidence="2 3" key="1">
    <citation type="submission" date="2022-09" db="EMBL/GenBank/DDBJ databases">
        <authorList>
            <person name="Han X.L."/>
            <person name="Wang Q."/>
            <person name="Lu T."/>
        </authorList>
    </citation>
    <scope>NUCLEOTIDE SEQUENCE [LARGE SCALE GENOMIC DNA]</scope>
    <source>
        <strain evidence="2 3">WQ 127069</strain>
    </source>
</reference>
<name>A0ABT2U927_9BACL</name>
<evidence type="ECO:0008006" key="4">
    <source>
        <dbReference type="Google" id="ProtNLM"/>
    </source>
</evidence>
<dbReference type="RefSeq" id="WP_076229511.1">
    <property type="nucleotide sequence ID" value="NZ_JAOQIO010000007.1"/>
</dbReference>
<keyword evidence="1" id="KW-1133">Transmembrane helix</keyword>
<gene>
    <name evidence="2" type="ORF">OB236_03275</name>
</gene>
<sequence length="78" mass="9035">MIQEMTVYAIVFFVTIGIMLILCIDVISRSRPVKLSTKKEMEIQMDGAQTSTDHYEKNLAFPFYVDCTQSSDQERIEH</sequence>
<evidence type="ECO:0000256" key="1">
    <source>
        <dbReference type="SAM" id="Phobius"/>
    </source>
</evidence>
<keyword evidence="1" id="KW-0472">Membrane</keyword>
<comment type="caution">
    <text evidence="2">The sequence shown here is derived from an EMBL/GenBank/DDBJ whole genome shotgun (WGS) entry which is preliminary data.</text>
</comment>
<accession>A0ABT2U927</accession>
<keyword evidence="1" id="KW-0812">Transmembrane</keyword>
<evidence type="ECO:0000313" key="2">
    <source>
        <dbReference type="EMBL" id="MCU6791145.1"/>
    </source>
</evidence>
<protein>
    <recommendedName>
        <fullName evidence="4">DUF3951 domain-containing protein</fullName>
    </recommendedName>
</protein>
<organism evidence="2 3">
    <name type="scientific">Paenibacillus baimaensis</name>
    <dbReference type="NCBI Taxonomy" id="2982185"/>
    <lineage>
        <taxon>Bacteria</taxon>
        <taxon>Bacillati</taxon>
        <taxon>Bacillota</taxon>
        <taxon>Bacilli</taxon>
        <taxon>Bacillales</taxon>
        <taxon>Paenibacillaceae</taxon>
        <taxon>Paenibacillus</taxon>
    </lineage>
</organism>
<keyword evidence="3" id="KW-1185">Reference proteome</keyword>
<dbReference type="EMBL" id="JAOQIO010000007">
    <property type="protein sequence ID" value="MCU6791145.1"/>
    <property type="molecule type" value="Genomic_DNA"/>
</dbReference>
<proteinExistence type="predicted"/>
<feature type="transmembrane region" description="Helical" evidence="1">
    <location>
        <begin position="6"/>
        <end position="28"/>
    </location>
</feature>